<protein>
    <submittedName>
        <fullName evidence="1">Uncharacterized protein</fullName>
    </submittedName>
</protein>
<name>A0ACC1KSD7_9FUNG</name>
<organism evidence="1 2">
    <name type="scientific">Coemansia helicoidea</name>
    <dbReference type="NCBI Taxonomy" id="1286919"/>
    <lineage>
        <taxon>Eukaryota</taxon>
        <taxon>Fungi</taxon>
        <taxon>Fungi incertae sedis</taxon>
        <taxon>Zoopagomycota</taxon>
        <taxon>Kickxellomycotina</taxon>
        <taxon>Kickxellomycetes</taxon>
        <taxon>Kickxellales</taxon>
        <taxon>Kickxellaceae</taxon>
        <taxon>Coemansia</taxon>
    </lineage>
</organism>
<accession>A0ACC1KSD7</accession>
<comment type="caution">
    <text evidence="1">The sequence shown here is derived from an EMBL/GenBank/DDBJ whole genome shotgun (WGS) entry which is preliminary data.</text>
</comment>
<feature type="non-terminal residue" evidence="1">
    <location>
        <position position="236"/>
    </location>
</feature>
<dbReference type="Proteomes" id="UP001140087">
    <property type="component" value="Unassembled WGS sequence"/>
</dbReference>
<gene>
    <name evidence="1" type="ORF">H4R21_005630</name>
</gene>
<evidence type="ECO:0000313" key="1">
    <source>
        <dbReference type="EMBL" id="KAJ2794109.1"/>
    </source>
</evidence>
<evidence type="ECO:0000313" key="2">
    <source>
        <dbReference type="Proteomes" id="UP001140087"/>
    </source>
</evidence>
<keyword evidence="2" id="KW-1185">Reference proteome</keyword>
<proteinExistence type="predicted"/>
<dbReference type="EMBL" id="JANBUN010002626">
    <property type="protein sequence ID" value="KAJ2794109.1"/>
    <property type="molecule type" value="Genomic_DNA"/>
</dbReference>
<sequence>MWTANGGYDSFDEGRDYQGRAATPEQTYGGVRQMEQTSMSVARERVAASGANPYATLHHISRELMELGLPSPLLLPELPECLEDNQRVVECLGALLAQRRRDLDFRETVDGELRKAMGEEDMLRSTIARLERELDVAQREAATNRHRWEDAQRGALETEQQRKQLAAELRTTRSNAAMVKAQYLHDSKKREQESMRLKERLQKLITDKHRSAKLSVELANPIERDRAGRPVEPPAA</sequence>
<reference evidence="1" key="1">
    <citation type="submission" date="2022-07" db="EMBL/GenBank/DDBJ databases">
        <title>Phylogenomic reconstructions and comparative analyses of Kickxellomycotina fungi.</title>
        <authorList>
            <person name="Reynolds N.K."/>
            <person name="Stajich J.E."/>
            <person name="Barry K."/>
            <person name="Grigoriev I.V."/>
            <person name="Crous P."/>
            <person name="Smith M.E."/>
        </authorList>
    </citation>
    <scope>NUCLEOTIDE SEQUENCE</scope>
    <source>
        <strain evidence="1">BCRC 34780</strain>
    </source>
</reference>